<feature type="region of interest" description="Disordered" evidence="1">
    <location>
        <begin position="159"/>
        <end position="180"/>
    </location>
</feature>
<dbReference type="EMBL" id="JBJQOH010000001">
    <property type="protein sequence ID" value="KAL3699360.1"/>
    <property type="molecule type" value="Genomic_DNA"/>
</dbReference>
<proteinExistence type="predicted"/>
<organism evidence="2 3">
    <name type="scientific">Riccia sorocarpa</name>
    <dbReference type="NCBI Taxonomy" id="122646"/>
    <lineage>
        <taxon>Eukaryota</taxon>
        <taxon>Viridiplantae</taxon>
        <taxon>Streptophyta</taxon>
        <taxon>Embryophyta</taxon>
        <taxon>Marchantiophyta</taxon>
        <taxon>Marchantiopsida</taxon>
        <taxon>Marchantiidae</taxon>
        <taxon>Marchantiales</taxon>
        <taxon>Ricciaceae</taxon>
        <taxon>Riccia</taxon>
    </lineage>
</organism>
<dbReference type="Proteomes" id="UP001633002">
    <property type="component" value="Unassembled WGS sequence"/>
</dbReference>
<dbReference type="Pfam" id="PF14009">
    <property type="entry name" value="PADRE"/>
    <property type="match status" value="1"/>
</dbReference>
<dbReference type="PANTHER" id="PTHR33148:SF33">
    <property type="entry name" value="DUF4228 DOMAIN PROTEIN"/>
    <property type="match status" value="1"/>
</dbReference>
<dbReference type="PANTHER" id="PTHR33148">
    <property type="entry name" value="PLASTID MOVEMENT IMPAIRED PROTEIN-RELATED"/>
    <property type="match status" value="1"/>
</dbReference>
<sequence length="197" mass="22731">MRNRDGTKLMFERRMRVSKLLMAFSGHSVYRASEELEYLGRARPLCLNTSLKLGNTYFLLPQTQNHMQKKPQPQQQVMKGRGSKVEPMVSGFHSDSEEEELVAVPSPPPQTIKIRMTRQQFAEMLIEGSIRLNGSQQAEELVNKTAPFRRPTVWNSSMKLFNHPKPPSEQHNLLTASDRMKRSWRPELASILEEPTR</sequence>
<dbReference type="AlphaFoldDB" id="A0ABD3I6P7"/>
<protein>
    <submittedName>
        <fullName evidence="2">Uncharacterized protein</fullName>
    </submittedName>
</protein>
<comment type="caution">
    <text evidence="2">The sequence shown here is derived from an EMBL/GenBank/DDBJ whole genome shotgun (WGS) entry which is preliminary data.</text>
</comment>
<name>A0ABD3I6P7_9MARC</name>
<keyword evidence="3" id="KW-1185">Reference proteome</keyword>
<dbReference type="InterPro" id="IPR025322">
    <property type="entry name" value="PADRE_dom"/>
</dbReference>
<reference evidence="2 3" key="1">
    <citation type="submission" date="2024-09" db="EMBL/GenBank/DDBJ databases">
        <title>Chromosome-scale assembly of Riccia sorocarpa.</title>
        <authorList>
            <person name="Paukszto L."/>
        </authorList>
    </citation>
    <scope>NUCLEOTIDE SEQUENCE [LARGE SCALE GENOMIC DNA]</scope>
    <source>
        <strain evidence="2">LP-2024</strain>
        <tissue evidence="2">Aerial parts of the thallus</tissue>
    </source>
</reference>
<evidence type="ECO:0000313" key="2">
    <source>
        <dbReference type="EMBL" id="KAL3699360.1"/>
    </source>
</evidence>
<gene>
    <name evidence="2" type="ORF">R1sor_017382</name>
</gene>
<evidence type="ECO:0000256" key="1">
    <source>
        <dbReference type="SAM" id="MobiDB-lite"/>
    </source>
</evidence>
<accession>A0ABD3I6P7</accession>
<evidence type="ECO:0000313" key="3">
    <source>
        <dbReference type="Proteomes" id="UP001633002"/>
    </source>
</evidence>